<keyword evidence="2" id="KW-0548">Nucleotidyltransferase</keyword>
<keyword evidence="5" id="KW-0378">Hydrolase</keyword>
<dbReference type="InterPro" id="IPR050951">
    <property type="entry name" value="Retrovirus_Pol_polyprotein"/>
</dbReference>
<feature type="domain" description="Reverse transcriptase RNase H-like" evidence="7">
    <location>
        <begin position="121"/>
        <end position="200"/>
    </location>
</feature>
<evidence type="ECO:0000256" key="3">
    <source>
        <dbReference type="ARBA" id="ARBA00022722"/>
    </source>
</evidence>
<protein>
    <recommendedName>
        <fullName evidence="7">Reverse transcriptase RNase H-like domain-containing protein</fullName>
    </recommendedName>
</protein>
<reference evidence="8 9" key="1">
    <citation type="submission" date="2015-08" db="EMBL/GenBank/DDBJ databases">
        <title>Next Generation Sequencing and Analysis of the Genome of Puccinia sorghi L Schw, the Causal Agent of Maize Common Rust.</title>
        <authorList>
            <person name="Rochi L."/>
            <person name="Burguener G."/>
            <person name="Darino M."/>
            <person name="Turjanski A."/>
            <person name="Kreff E."/>
            <person name="Dieguez M.J."/>
            <person name="Sacco F."/>
        </authorList>
    </citation>
    <scope>NUCLEOTIDE SEQUENCE [LARGE SCALE GENOMIC DNA]</scope>
    <source>
        <strain evidence="8 9">RO10H11247</strain>
    </source>
</reference>
<dbReference type="InterPro" id="IPR043128">
    <property type="entry name" value="Rev_trsase/Diguanyl_cyclase"/>
</dbReference>
<evidence type="ECO:0000313" key="9">
    <source>
        <dbReference type="Proteomes" id="UP000037035"/>
    </source>
</evidence>
<dbReference type="PANTHER" id="PTHR37984">
    <property type="entry name" value="PROTEIN CBG26694"/>
    <property type="match status" value="1"/>
</dbReference>
<gene>
    <name evidence="8" type="ORF">VP01_1639g14</name>
</gene>
<dbReference type="VEuPathDB" id="FungiDB:VP01_1639g14"/>
<dbReference type="GO" id="GO:0004519">
    <property type="term" value="F:endonuclease activity"/>
    <property type="evidence" value="ECO:0007669"/>
    <property type="project" value="UniProtKB-KW"/>
</dbReference>
<dbReference type="OrthoDB" id="1909920at2759"/>
<dbReference type="Gene3D" id="3.30.70.270">
    <property type="match status" value="1"/>
</dbReference>
<dbReference type="GO" id="GO:0016787">
    <property type="term" value="F:hydrolase activity"/>
    <property type="evidence" value="ECO:0007669"/>
    <property type="project" value="UniProtKB-KW"/>
</dbReference>
<proteinExistence type="predicted"/>
<dbReference type="PANTHER" id="PTHR37984:SF5">
    <property type="entry name" value="PROTEIN NYNRIN-LIKE"/>
    <property type="match status" value="1"/>
</dbReference>
<dbReference type="Pfam" id="PF17917">
    <property type="entry name" value="RT_RNaseH"/>
    <property type="match status" value="1"/>
</dbReference>
<name>A0A0L6VHB8_9BASI</name>
<keyword evidence="1" id="KW-0808">Transferase</keyword>
<keyword evidence="4" id="KW-0255">Endonuclease</keyword>
<evidence type="ECO:0000256" key="5">
    <source>
        <dbReference type="ARBA" id="ARBA00022801"/>
    </source>
</evidence>
<dbReference type="Proteomes" id="UP000037035">
    <property type="component" value="Unassembled WGS sequence"/>
</dbReference>
<evidence type="ECO:0000256" key="6">
    <source>
        <dbReference type="ARBA" id="ARBA00022918"/>
    </source>
</evidence>
<keyword evidence="6" id="KW-0695">RNA-directed DNA polymerase</keyword>
<dbReference type="SUPFAM" id="SSF56672">
    <property type="entry name" value="DNA/RNA polymerases"/>
    <property type="match status" value="1"/>
</dbReference>
<dbReference type="InterPro" id="IPR043502">
    <property type="entry name" value="DNA/RNA_pol_sf"/>
</dbReference>
<keyword evidence="9" id="KW-1185">Reference proteome</keyword>
<accession>A0A0L6VHB8</accession>
<evidence type="ECO:0000256" key="4">
    <source>
        <dbReference type="ARBA" id="ARBA00022759"/>
    </source>
</evidence>
<dbReference type="EMBL" id="LAVV01006436">
    <property type="protein sequence ID" value="KNZ59947.1"/>
    <property type="molecule type" value="Genomic_DNA"/>
</dbReference>
<evidence type="ECO:0000256" key="2">
    <source>
        <dbReference type="ARBA" id="ARBA00022695"/>
    </source>
</evidence>
<evidence type="ECO:0000313" key="8">
    <source>
        <dbReference type="EMBL" id="KNZ59947.1"/>
    </source>
</evidence>
<sequence>MPVTTIIIILFNMPHAYPQYILTISRLTQKVLMIIYSMFEKCSNTFEKRFCKPNSIIVSKDGISMDQTKYQKVLDWPKTKIVKKPFKVFWGFANFYQKFIKIYSKTIVDITSLLRKDAPFTNTSGYAVSGVISKYSSSNLLHPVAFKSKNLHSSELNYDFHNKEPLAIVFCLQKWCSYLLSLAEPFEVLTDNNALKYLRALNFLLAGKLNGLNFYLNFMLLSLIDPPLPKITLIILNLMTLHSNTLELQDSQLSDTYYSISQNDFLLYKQKIVT</sequence>
<comment type="caution">
    <text evidence="8">The sequence shown here is derived from an EMBL/GenBank/DDBJ whole genome shotgun (WGS) entry which is preliminary data.</text>
</comment>
<dbReference type="InterPro" id="IPR041373">
    <property type="entry name" value="RT_RNaseH"/>
</dbReference>
<dbReference type="GO" id="GO:0003964">
    <property type="term" value="F:RNA-directed DNA polymerase activity"/>
    <property type="evidence" value="ECO:0007669"/>
    <property type="project" value="UniProtKB-KW"/>
</dbReference>
<evidence type="ECO:0000256" key="1">
    <source>
        <dbReference type="ARBA" id="ARBA00022679"/>
    </source>
</evidence>
<organism evidence="8 9">
    <name type="scientific">Puccinia sorghi</name>
    <dbReference type="NCBI Taxonomy" id="27349"/>
    <lineage>
        <taxon>Eukaryota</taxon>
        <taxon>Fungi</taxon>
        <taxon>Dikarya</taxon>
        <taxon>Basidiomycota</taxon>
        <taxon>Pucciniomycotina</taxon>
        <taxon>Pucciniomycetes</taxon>
        <taxon>Pucciniales</taxon>
        <taxon>Pucciniaceae</taxon>
        <taxon>Puccinia</taxon>
    </lineage>
</organism>
<dbReference type="AlphaFoldDB" id="A0A0L6VHB8"/>
<keyword evidence="3" id="KW-0540">Nuclease</keyword>
<evidence type="ECO:0000259" key="7">
    <source>
        <dbReference type="Pfam" id="PF17917"/>
    </source>
</evidence>